<reference evidence="1" key="1">
    <citation type="submission" date="2022-11" db="EMBL/GenBank/DDBJ databases">
        <title>Alteromonas sp. nov., isolated from sea water of the Qingdao.</title>
        <authorList>
            <person name="Wang Q."/>
        </authorList>
    </citation>
    <scope>NUCLEOTIDE SEQUENCE</scope>
    <source>
        <strain evidence="1">ASW11-7</strain>
    </source>
</reference>
<evidence type="ECO:0000313" key="2">
    <source>
        <dbReference type="Proteomes" id="UP001142810"/>
    </source>
</evidence>
<sequence>MQIARSFDDGIQTFSYIVSNQGTGPALIKYVKVSSDSTYIKRWADIPEFRHFSQTHINGITLPAEHSVTPFEYKGDQFPVVMKLDEDIAIELCYCSIYDECWVTNKSGTTRSVEECSMEQEQAFLQ</sequence>
<proteinExistence type="predicted"/>
<accession>A0ABT3P6B6</accession>
<evidence type="ECO:0000313" key="1">
    <source>
        <dbReference type="EMBL" id="MCW8108309.1"/>
    </source>
</evidence>
<dbReference type="Proteomes" id="UP001142810">
    <property type="component" value="Unassembled WGS sequence"/>
</dbReference>
<name>A0ABT3P6B6_9ALTE</name>
<gene>
    <name evidence="1" type="ORF">OPS25_07360</name>
</gene>
<dbReference type="EMBL" id="JAPFRD010000009">
    <property type="protein sequence ID" value="MCW8108309.1"/>
    <property type="molecule type" value="Genomic_DNA"/>
</dbReference>
<dbReference type="RefSeq" id="WP_265617024.1">
    <property type="nucleotide sequence ID" value="NZ_JAPFRD010000009.1"/>
</dbReference>
<keyword evidence="2" id="KW-1185">Reference proteome</keyword>
<organism evidence="1 2">
    <name type="scientific">Alteromonas aquimaris</name>
    <dbReference type="NCBI Taxonomy" id="2998417"/>
    <lineage>
        <taxon>Bacteria</taxon>
        <taxon>Pseudomonadati</taxon>
        <taxon>Pseudomonadota</taxon>
        <taxon>Gammaproteobacteria</taxon>
        <taxon>Alteromonadales</taxon>
        <taxon>Alteromonadaceae</taxon>
        <taxon>Alteromonas/Salinimonas group</taxon>
        <taxon>Alteromonas</taxon>
    </lineage>
</organism>
<comment type="caution">
    <text evidence="1">The sequence shown here is derived from an EMBL/GenBank/DDBJ whole genome shotgun (WGS) entry which is preliminary data.</text>
</comment>
<protein>
    <submittedName>
        <fullName evidence="1">Uncharacterized protein</fullName>
    </submittedName>
</protein>